<dbReference type="PRINTS" id="PR00301">
    <property type="entry name" value="HEATSHOCK70"/>
</dbReference>
<proteinExistence type="inferred from homology"/>
<organism evidence="8 9">
    <name type="scientific">Kibdelosporangium aridum</name>
    <dbReference type="NCBI Taxonomy" id="2030"/>
    <lineage>
        <taxon>Bacteria</taxon>
        <taxon>Bacillati</taxon>
        <taxon>Actinomycetota</taxon>
        <taxon>Actinomycetes</taxon>
        <taxon>Pseudonocardiales</taxon>
        <taxon>Pseudonocardiaceae</taxon>
        <taxon>Kibdelosporangium</taxon>
    </lineage>
</organism>
<accession>A0A428Z9I6</accession>
<evidence type="ECO:0000256" key="2">
    <source>
        <dbReference type="ARBA" id="ARBA00022741"/>
    </source>
</evidence>
<dbReference type="Pfam" id="PF00012">
    <property type="entry name" value="HSP70"/>
    <property type="match status" value="1"/>
</dbReference>
<dbReference type="PROSITE" id="PS00329">
    <property type="entry name" value="HSP70_2"/>
    <property type="match status" value="1"/>
</dbReference>
<feature type="transmembrane region" description="Helical" evidence="7">
    <location>
        <begin position="402"/>
        <end position="425"/>
    </location>
</feature>
<dbReference type="PANTHER" id="PTHR42749">
    <property type="entry name" value="CELL SHAPE-DETERMINING PROTEIN MREB"/>
    <property type="match status" value="1"/>
</dbReference>
<comment type="similarity">
    <text evidence="1">Belongs to the heat shock protein 70 family.</text>
</comment>
<keyword evidence="7" id="KW-1133">Transmembrane helix</keyword>
<evidence type="ECO:0000313" key="9">
    <source>
        <dbReference type="Proteomes" id="UP000287547"/>
    </source>
</evidence>
<dbReference type="InterPro" id="IPR043129">
    <property type="entry name" value="ATPase_NBD"/>
</dbReference>
<keyword evidence="5" id="KW-0143">Chaperone</keyword>
<sequence length="426" mass="44587">MDAVSAWVLAVDFGTTNTIAAVGDANGVRTLTIDGRPVMPSAVFLNESGWIVGEAAVRFARRRLDRFERCPKRAIPDRVLFLAGHDVPVVDAITAVFRPIVHEAAQQSGGRPPAAFVVTHPATWAGSRVQILQTAAAIAARDLPGWPSPYPLAEPVAAAQRTMDIAVVPPVARLVVLDLGGGTVDVTVVDRNGAYLTVAGRPTGIDSLGGEDFDLRLARWMTAEVGAPALFDRLAMSVNPEERERAVDIRDHARLVKEQLSRQSAVPAQLPKSPPELPDNTPVLVNKLELEKLIRGGDGAEPGLIDAVDLVVKSLSTAPPGPPLAGVFLVGGSSRIPLLGTLVVERIGQVPLKHGDPTTAVADGAARHALAAVTAPAPVHYWAPPPPPPPPPRPQSSGRGGAAAAVVIGLFVILALLAVFAELAAY</sequence>
<keyword evidence="4" id="KW-0346">Stress response</keyword>
<feature type="region of interest" description="Disordered" evidence="6">
    <location>
        <begin position="260"/>
        <end position="281"/>
    </location>
</feature>
<feature type="region of interest" description="Disordered" evidence="6">
    <location>
        <begin position="380"/>
        <end position="399"/>
    </location>
</feature>
<evidence type="ECO:0000256" key="5">
    <source>
        <dbReference type="ARBA" id="ARBA00023186"/>
    </source>
</evidence>
<dbReference type="PANTHER" id="PTHR42749:SF1">
    <property type="entry name" value="CELL SHAPE-DETERMINING PROTEIN MREB"/>
    <property type="match status" value="1"/>
</dbReference>
<protein>
    <submittedName>
        <fullName evidence="8">Hsp70 family protein</fullName>
    </submittedName>
</protein>
<dbReference type="Gene3D" id="3.30.420.40">
    <property type="match status" value="2"/>
</dbReference>
<dbReference type="SUPFAM" id="SSF53067">
    <property type="entry name" value="Actin-like ATPase domain"/>
    <property type="match status" value="2"/>
</dbReference>
<keyword evidence="3" id="KW-0067">ATP-binding</keyword>
<evidence type="ECO:0000256" key="6">
    <source>
        <dbReference type="SAM" id="MobiDB-lite"/>
    </source>
</evidence>
<dbReference type="GO" id="GO:0140662">
    <property type="term" value="F:ATP-dependent protein folding chaperone"/>
    <property type="evidence" value="ECO:0007669"/>
    <property type="project" value="InterPro"/>
</dbReference>
<keyword evidence="2" id="KW-0547">Nucleotide-binding</keyword>
<dbReference type="GO" id="GO:0005524">
    <property type="term" value="F:ATP binding"/>
    <property type="evidence" value="ECO:0007669"/>
    <property type="project" value="UniProtKB-KW"/>
</dbReference>
<gene>
    <name evidence="8" type="ORF">DMH04_19730</name>
</gene>
<dbReference type="PROSITE" id="PS01036">
    <property type="entry name" value="HSP70_3"/>
    <property type="match status" value="1"/>
</dbReference>
<keyword evidence="7" id="KW-0472">Membrane</keyword>
<evidence type="ECO:0000256" key="1">
    <source>
        <dbReference type="ARBA" id="ARBA00007381"/>
    </source>
</evidence>
<evidence type="ECO:0000256" key="3">
    <source>
        <dbReference type="ARBA" id="ARBA00022840"/>
    </source>
</evidence>
<dbReference type="EMBL" id="QHKI01000015">
    <property type="protein sequence ID" value="RSM84716.1"/>
    <property type="molecule type" value="Genomic_DNA"/>
</dbReference>
<dbReference type="Gene3D" id="3.90.640.10">
    <property type="entry name" value="Actin, Chain A, domain 4"/>
    <property type="match status" value="1"/>
</dbReference>
<feature type="compositionally biased region" description="Pro residues" evidence="6">
    <location>
        <begin position="383"/>
        <end position="394"/>
    </location>
</feature>
<name>A0A428Z9I6_KIBAR</name>
<dbReference type="Proteomes" id="UP000287547">
    <property type="component" value="Unassembled WGS sequence"/>
</dbReference>
<reference evidence="8 9" key="1">
    <citation type="submission" date="2018-05" db="EMBL/GenBank/DDBJ databases">
        <title>Evolution of GPA BGCs.</title>
        <authorList>
            <person name="Waglechner N."/>
            <person name="Wright G.D."/>
        </authorList>
    </citation>
    <scope>NUCLEOTIDE SEQUENCE [LARGE SCALE GENOMIC DNA]</scope>
    <source>
        <strain evidence="8 9">A82846</strain>
    </source>
</reference>
<evidence type="ECO:0000256" key="4">
    <source>
        <dbReference type="ARBA" id="ARBA00023016"/>
    </source>
</evidence>
<evidence type="ECO:0000313" key="8">
    <source>
        <dbReference type="EMBL" id="RSM84716.1"/>
    </source>
</evidence>
<evidence type="ECO:0000256" key="7">
    <source>
        <dbReference type="SAM" id="Phobius"/>
    </source>
</evidence>
<dbReference type="InterPro" id="IPR013126">
    <property type="entry name" value="Hsp_70_fam"/>
</dbReference>
<comment type="caution">
    <text evidence="8">The sequence shown here is derived from an EMBL/GenBank/DDBJ whole genome shotgun (WGS) entry which is preliminary data.</text>
</comment>
<keyword evidence="7" id="KW-0812">Transmembrane</keyword>
<dbReference type="AlphaFoldDB" id="A0A428Z9I6"/>
<dbReference type="InterPro" id="IPR018181">
    <property type="entry name" value="Heat_shock_70_CS"/>
</dbReference>